<evidence type="ECO:0000259" key="2">
    <source>
        <dbReference type="Pfam" id="PF19187"/>
    </source>
</evidence>
<accession>A0A6J6H3I5</accession>
<sequence>MVKKTTPTEKAARMLDLVPFISSHQGIATTELAAEFGISVEELLSDLNSLWMCGDNRFDLIDLQFESGYVTIRNAQTLNRIRSLSQQEIVAVLLGLDLIGKDLPEDREDLKGDIEDLRTKLGSEIARIVDASPAQDSQINSLISQAFEGKRRLAITYYSPTDDQVSIREITPLQLTTSENRDFLIAFCESAGGQRTFRVDRIQSATLLESPASQIPTSSTDDIRTVATVKISENIRRCRESLGAFISGDGPTVQVSTYSDGWLSRTVMSAAGAMEVTSSAKIREGIAILAGKTLDLYR</sequence>
<protein>
    <submittedName>
        <fullName evidence="3">Unannotated protein</fullName>
    </submittedName>
</protein>
<organism evidence="3">
    <name type="scientific">freshwater metagenome</name>
    <dbReference type="NCBI Taxonomy" id="449393"/>
    <lineage>
        <taxon>unclassified sequences</taxon>
        <taxon>metagenomes</taxon>
        <taxon>ecological metagenomes</taxon>
    </lineage>
</organism>
<proteinExistence type="predicted"/>
<dbReference type="Pfam" id="PF13280">
    <property type="entry name" value="WYL"/>
    <property type="match status" value="1"/>
</dbReference>
<dbReference type="AlphaFoldDB" id="A0A6J6H3I5"/>
<dbReference type="InterPro" id="IPR028349">
    <property type="entry name" value="PafC-like"/>
</dbReference>
<dbReference type="PROSITE" id="PS52050">
    <property type="entry name" value="WYL"/>
    <property type="match status" value="1"/>
</dbReference>
<name>A0A6J6H3I5_9ZZZZ</name>
<dbReference type="InterPro" id="IPR026881">
    <property type="entry name" value="WYL_dom"/>
</dbReference>
<dbReference type="PIRSF" id="PIRSF016838">
    <property type="entry name" value="PafC"/>
    <property type="match status" value="1"/>
</dbReference>
<dbReference type="EMBL" id="CAEZUV010000015">
    <property type="protein sequence ID" value="CAB4607230.1"/>
    <property type="molecule type" value="Genomic_DNA"/>
</dbReference>
<evidence type="ECO:0000313" key="3">
    <source>
        <dbReference type="EMBL" id="CAB4607230.1"/>
    </source>
</evidence>
<dbReference type="PANTHER" id="PTHR34580">
    <property type="match status" value="1"/>
</dbReference>
<dbReference type="PANTHER" id="PTHR34580:SF1">
    <property type="entry name" value="PROTEIN PAFC"/>
    <property type="match status" value="1"/>
</dbReference>
<feature type="domain" description="WYL" evidence="1">
    <location>
        <begin position="141"/>
        <end position="206"/>
    </location>
</feature>
<reference evidence="3" key="1">
    <citation type="submission" date="2020-05" db="EMBL/GenBank/DDBJ databases">
        <authorList>
            <person name="Chiriac C."/>
            <person name="Salcher M."/>
            <person name="Ghai R."/>
            <person name="Kavagutti S V."/>
        </authorList>
    </citation>
    <scope>NUCLEOTIDE SEQUENCE</scope>
</reference>
<evidence type="ECO:0000259" key="1">
    <source>
        <dbReference type="Pfam" id="PF13280"/>
    </source>
</evidence>
<dbReference type="InterPro" id="IPR051534">
    <property type="entry name" value="CBASS_pafABC_assoc_protein"/>
</dbReference>
<feature type="domain" description="PafC HTH" evidence="2">
    <location>
        <begin position="12"/>
        <end position="121"/>
    </location>
</feature>
<dbReference type="Pfam" id="PF19187">
    <property type="entry name" value="HTH_PafC"/>
    <property type="match status" value="1"/>
</dbReference>
<gene>
    <name evidence="3" type="ORF">UFOPK1856_00216</name>
</gene>
<dbReference type="InterPro" id="IPR043839">
    <property type="entry name" value="PafC_HTH"/>
</dbReference>